<comment type="caution">
    <text evidence="1">The sequence shown here is derived from an EMBL/GenBank/DDBJ whole genome shotgun (WGS) entry which is preliminary data.</text>
</comment>
<evidence type="ECO:0000313" key="2">
    <source>
        <dbReference type="Proteomes" id="UP000789525"/>
    </source>
</evidence>
<name>A0ACA9MC25_9GLOM</name>
<organism evidence="1 2">
    <name type="scientific">Acaulospora colombiana</name>
    <dbReference type="NCBI Taxonomy" id="27376"/>
    <lineage>
        <taxon>Eukaryota</taxon>
        <taxon>Fungi</taxon>
        <taxon>Fungi incertae sedis</taxon>
        <taxon>Mucoromycota</taxon>
        <taxon>Glomeromycotina</taxon>
        <taxon>Glomeromycetes</taxon>
        <taxon>Diversisporales</taxon>
        <taxon>Acaulosporaceae</taxon>
        <taxon>Acaulospora</taxon>
    </lineage>
</organism>
<dbReference type="Proteomes" id="UP000789525">
    <property type="component" value="Unassembled WGS sequence"/>
</dbReference>
<reference evidence="1" key="1">
    <citation type="submission" date="2021-06" db="EMBL/GenBank/DDBJ databases">
        <authorList>
            <person name="Kallberg Y."/>
            <person name="Tangrot J."/>
            <person name="Rosling A."/>
        </authorList>
    </citation>
    <scope>NUCLEOTIDE SEQUENCE</scope>
    <source>
        <strain evidence="1">CL356</strain>
    </source>
</reference>
<gene>
    <name evidence="1" type="ORF">ACOLOM_LOCUS5690</name>
</gene>
<evidence type="ECO:0000313" key="1">
    <source>
        <dbReference type="EMBL" id="CAG8573517.1"/>
    </source>
</evidence>
<proteinExistence type="predicted"/>
<dbReference type="EMBL" id="CAJVPT010010793">
    <property type="protein sequence ID" value="CAG8573517.1"/>
    <property type="molecule type" value="Genomic_DNA"/>
</dbReference>
<accession>A0ACA9MC25</accession>
<keyword evidence="2" id="KW-1185">Reference proteome</keyword>
<protein>
    <submittedName>
        <fullName evidence="1">3475_t:CDS:1</fullName>
    </submittedName>
</protein>
<sequence>MDKIKYVTCSANDISKLTNAQIQNIINQLTSKTISLGNDHSHVTSETISSEDNVTSKVEDLSESEVFGIYRHINAKEENGENSTGDDFSNNEANDMSVMYSDDDDSGYYYD</sequence>